<dbReference type="SUPFAM" id="SSF48366">
    <property type="entry name" value="Ras GEF"/>
    <property type="match status" value="1"/>
</dbReference>
<sequence length="1152" mass="127963">MDCFDKKTPHHPHEGPQLSPTLHTCTQLNHAFVTLLSGCVGLSSVLLPKKKRSDFPFKAKVSDIRVRHVDCKCGTRSLVWEQVGLTGGRGNPRLQQSVVPHSQRSHLSSFTMKVMNKFHSPKIKRTPSKKGKQLQPEPVTKSTEKPANKKVSRLEEHEKEVVSALRYFKTIMLPGSASKVLEAILPLVQVEARIQHSTALSSCHNRVYQSLANLIRWADQVMLDGIDLEDKENVTRVTSVIKAVLDGVKELVKLTIEKQEQPSPTTPSKPVPPASPAENSETPILDEEQELCPKATPAIPAAEAANEGPDEDEAPPKPPLPEAKMAELRAQLSADAGQRRPCQKENPPPALPPKKRQSAPSPTRVAVVAPMSRGSSLPCSVHRQQQDYEQEFLQRRFSGGSQSYGGDSPRLSPCSSMGKLSKSDEQLSSMEQDSGQCSRNTSCETLDNAENYDPDYDFLHQDLSNGENLPPIPVGGCLSPLPESHSESSSPVPGQHPSHPRFSAPAPQHPPEYWTPQPNQTNPLHASRISAPPALPQKKRRSTQTSIFSDGSRVLYERYPSQYDNLSEEELHPTPPFPLFTPISPMPQANGGVFVAQYIASENSDVPSSPPPLPEKKSRHILQYMQFVEDYSEPQPSVFYQMPQSESIYEQRNKRFQEVYGFNDSFSSTDSVHEPVQPPALPPKQRQLASHSSSPSSSSSSSLSCHLQPSIAAMEDSGSGLGLSMSVSNSYLIGQTSLTTPTSLDQVALTNATCLDGSGGGPNGSLTDSMGSVAVCLPSESSLTDSLHTSASESANDEGGEGEYVNLYSSSQANGELLLSHRETNATEDVLQDSTPQITSTNSKEVMDKARRPKSGDSAESDEEDVDELSLIDHKEIMSRITLKQENDDGPDVRAGSGDILLVHATETDRKDLVLYCEAFLTTYRTFITPEDLIKKFCHSPDIFKKRVSKNTFFVLVRVVDELCLARVLRKNILDKVEQKKLLRYTNSLKPLSARGVSARPGTLHDFRSHEIADQLTLLDAELFYKIEIPEVLLWAKEQNEEKSPNLTQFTEHFNNMSYWGLILQDLTFVHLGNPDLIEGKVNFSKRWQQFNILDSMRRFQQVHYELKRNEDIVSFFNDFSDHLAEEALWELSLKIKPRNIARRKTDREEKT</sequence>
<feature type="domain" description="N-terminal Ras-GEF" evidence="5">
    <location>
        <begin position="889"/>
        <end position="1009"/>
    </location>
</feature>
<dbReference type="PROSITE" id="PS50212">
    <property type="entry name" value="RASGEF_NTER"/>
    <property type="match status" value="1"/>
</dbReference>
<organism evidence="6 7">
    <name type="scientific">Mugilogobius chulae</name>
    <name type="common">yellowstripe goby</name>
    <dbReference type="NCBI Taxonomy" id="88201"/>
    <lineage>
        <taxon>Eukaryota</taxon>
        <taxon>Metazoa</taxon>
        <taxon>Chordata</taxon>
        <taxon>Craniata</taxon>
        <taxon>Vertebrata</taxon>
        <taxon>Euteleostomi</taxon>
        <taxon>Actinopterygii</taxon>
        <taxon>Neopterygii</taxon>
        <taxon>Teleostei</taxon>
        <taxon>Neoteleostei</taxon>
        <taxon>Acanthomorphata</taxon>
        <taxon>Gobiaria</taxon>
        <taxon>Gobiiformes</taxon>
        <taxon>Gobioidei</taxon>
        <taxon>Gobiidae</taxon>
        <taxon>Gobionellinae</taxon>
        <taxon>Mugilogobius</taxon>
    </lineage>
</organism>
<accession>A0AAW0NP47</accession>
<feature type="region of interest" description="Disordered" evidence="3">
    <location>
        <begin position="256"/>
        <end position="281"/>
    </location>
</feature>
<dbReference type="Gene3D" id="1.10.840.10">
    <property type="entry name" value="Ras guanine-nucleotide exchange factors catalytic domain"/>
    <property type="match status" value="2"/>
</dbReference>
<evidence type="ECO:0000313" key="6">
    <source>
        <dbReference type="EMBL" id="KAK7896456.1"/>
    </source>
</evidence>
<dbReference type="InterPro" id="IPR036964">
    <property type="entry name" value="RASGEF_cat_dom_sf"/>
</dbReference>
<dbReference type="GO" id="GO:0005886">
    <property type="term" value="C:plasma membrane"/>
    <property type="evidence" value="ECO:0007669"/>
    <property type="project" value="TreeGrafter"/>
</dbReference>
<feature type="compositionally biased region" description="Low complexity" evidence="3">
    <location>
        <begin position="690"/>
        <end position="707"/>
    </location>
</feature>
<feature type="region of interest" description="Disordered" evidence="3">
    <location>
        <begin position="827"/>
        <end position="869"/>
    </location>
</feature>
<feature type="region of interest" description="Disordered" evidence="3">
    <location>
        <begin position="302"/>
        <end position="321"/>
    </location>
</feature>
<proteinExistence type="predicted"/>
<dbReference type="GO" id="GO:0005085">
    <property type="term" value="F:guanyl-nucleotide exchange factor activity"/>
    <property type="evidence" value="ECO:0007669"/>
    <property type="project" value="UniProtKB-KW"/>
</dbReference>
<feature type="region of interest" description="Disordered" evidence="3">
    <location>
        <begin position="781"/>
        <end position="805"/>
    </location>
</feature>
<evidence type="ECO:0000256" key="3">
    <source>
        <dbReference type="SAM" id="MobiDB-lite"/>
    </source>
</evidence>
<evidence type="ECO:0000259" key="5">
    <source>
        <dbReference type="PROSITE" id="PS50212"/>
    </source>
</evidence>
<feature type="region of interest" description="Disordered" evidence="3">
    <location>
        <begin position="122"/>
        <end position="154"/>
    </location>
</feature>
<dbReference type="InterPro" id="IPR000651">
    <property type="entry name" value="Ras-like_Gua-exchang_fac_N"/>
</dbReference>
<evidence type="ECO:0008006" key="8">
    <source>
        <dbReference type="Google" id="ProtNLM"/>
    </source>
</evidence>
<feature type="compositionally biased region" description="Low complexity" evidence="3">
    <location>
        <begin position="478"/>
        <end position="491"/>
    </location>
</feature>
<dbReference type="SMART" id="SM00229">
    <property type="entry name" value="RasGEFN"/>
    <property type="match status" value="1"/>
</dbReference>
<feature type="domain" description="Ras-GEF" evidence="4">
    <location>
        <begin position="904"/>
        <end position="1139"/>
    </location>
</feature>
<feature type="compositionally biased region" description="Polar residues" evidence="3">
    <location>
        <begin position="426"/>
        <end position="445"/>
    </location>
</feature>
<keyword evidence="7" id="KW-1185">Reference proteome</keyword>
<evidence type="ECO:0000256" key="1">
    <source>
        <dbReference type="ARBA" id="ARBA00022658"/>
    </source>
</evidence>
<comment type="caution">
    <text evidence="6">The sequence shown here is derived from an EMBL/GenBank/DDBJ whole genome shotgun (WGS) entry which is preliminary data.</text>
</comment>
<evidence type="ECO:0000259" key="4">
    <source>
        <dbReference type="PROSITE" id="PS50009"/>
    </source>
</evidence>
<gene>
    <name evidence="6" type="ORF">WMY93_021781</name>
</gene>
<reference evidence="7" key="1">
    <citation type="submission" date="2024-04" db="EMBL/GenBank/DDBJ databases">
        <title>Salinicola lusitanus LLJ914,a marine bacterium isolated from the Okinawa Trough.</title>
        <authorList>
            <person name="Li J."/>
        </authorList>
    </citation>
    <scope>NUCLEOTIDE SEQUENCE [LARGE SCALE GENOMIC DNA]</scope>
</reference>
<feature type="compositionally biased region" description="Basic and acidic residues" evidence="3">
    <location>
        <begin position="845"/>
        <end position="857"/>
    </location>
</feature>
<feature type="compositionally biased region" description="Pro residues" evidence="3">
    <location>
        <begin position="264"/>
        <end position="275"/>
    </location>
</feature>
<dbReference type="Proteomes" id="UP001460270">
    <property type="component" value="Unassembled WGS sequence"/>
</dbReference>
<dbReference type="PANTHER" id="PTHR23113">
    <property type="entry name" value="GUANINE NUCLEOTIDE EXCHANGE FACTOR"/>
    <property type="match status" value="1"/>
</dbReference>
<evidence type="ECO:0000313" key="7">
    <source>
        <dbReference type="Proteomes" id="UP001460270"/>
    </source>
</evidence>
<dbReference type="PANTHER" id="PTHR23113:SF224">
    <property type="entry name" value="RAP GUANINE NUCLEOTIDE EXCHANGE FACTOR 1"/>
    <property type="match status" value="1"/>
</dbReference>
<feature type="compositionally biased region" description="Polar residues" evidence="3">
    <location>
        <begin position="781"/>
        <end position="794"/>
    </location>
</feature>
<dbReference type="InterPro" id="IPR001895">
    <property type="entry name" value="RASGEF_cat_dom"/>
</dbReference>
<feature type="region of interest" description="Disordered" evidence="3">
    <location>
        <begin position="333"/>
        <end position="549"/>
    </location>
</feature>
<protein>
    <recommendedName>
        <fullName evidence="8">Rap guanine nucleotide exchange factor 1</fullName>
    </recommendedName>
</protein>
<dbReference type="PROSITE" id="PS50009">
    <property type="entry name" value="RASGEF_CAT"/>
    <property type="match status" value="1"/>
</dbReference>
<dbReference type="AlphaFoldDB" id="A0AAW0NP47"/>
<feature type="compositionally biased region" description="Acidic residues" evidence="3">
    <location>
        <begin position="859"/>
        <end position="869"/>
    </location>
</feature>
<evidence type="ECO:0000256" key="2">
    <source>
        <dbReference type="PROSITE-ProRule" id="PRU00168"/>
    </source>
</evidence>
<dbReference type="SMART" id="SM00147">
    <property type="entry name" value="RasGEF"/>
    <property type="match status" value="1"/>
</dbReference>
<dbReference type="InterPro" id="IPR023578">
    <property type="entry name" value="Ras_GEF_dom_sf"/>
</dbReference>
<dbReference type="EMBL" id="JBBPFD010000015">
    <property type="protein sequence ID" value="KAK7896456.1"/>
    <property type="molecule type" value="Genomic_DNA"/>
</dbReference>
<name>A0AAW0NP47_9GOBI</name>
<dbReference type="InterPro" id="IPR008937">
    <property type="entry name" value="Ras-like_GEF"/>
</dbReference>
<feature type="region of interest" description="Disordered" evidence="3">
    <location>
        <begin position="667"/>
        <end position="707"/>
    </location>
</feature>
<dbReference type="GO" id="GO:0007265">
    <property type="term" value="P:Ras protein signal transduction"/>
    <property type="evidence" value="ECO:0007669"/>
    <property type="project" value="TreeGrafter"/>
</dbReference>
<feature type="compositionally biased region" description="Basic residues" evidence="3">
    <location>
        <begin position="122"/>
        <end position="132"/>
    </location>
</feature>
<dbReference type="Gene3D" id="1.20.870.10">
    <property type="entry name" value="Son of sevenless (SoS) protein Chain: S domain 1"/>
    <property type="match status" value="1"/>
</dbReference>
<feature type="compositionally biased region" description="Basic and acidic residues" evidence="3">
    <location>
        <begin position="142"/>
        <end position="154"/>
    </location>
</feature>
<dbReference type="Pfam" id="PF00617">
    <property type="entry name" value="RasGEF"/>
    <property type="match status" value="1"/>
</dbReference>
<feature type="compositionally biased region" description="Polar residues" evidence="3">
    <location>
        <begin position="832"/>
        <end position="844"/>
    </location>
</feature>
<keyword evidence="1 2" id="KW-0344">Guanine-nucleotide releasing factor</keyword>
<dbReference type="CDD" id="cd06224">
    <property type="entry name" value="REM"/>
    <property type="match status" value="1"/>
</dbReference>